<dbReference type="FunFam" id="3.30.160.60:FF:000019">
    <property type="entry name" value="GLI family zinc finger 3"/>
    <property type="match status" value="1"/>
</dbReference>
<evidence type="ECO:0000313" key="15">
    <source>
        <dbReference type="Proteomes" id="UP001152320"/>
    </source>
</evidence>
<dbReference type="SUPFAM" id="SSF57667">
    <property type="entry name" value="beta-beta-alpha zinc fingers"/>
    <property type="match status" value="4"/>
</dbReference>
<feature type="region of interest" description="Disordered" evidence="12">
    <location>
        <begin position="741"/>
        <end position="766"/>
    </location>
</feature>
<feature type="domain" description="C2H2-type" evidence="13">
    <location>
        <begin position="562"/>
        <end position="592"/>
    </location>
</feature>
<comment type="caution">
    <text evidence="14">The sequence shown here is derived from an EMBL/GenBank/DDBJ whole genome shotgun (WGS) entry which is preliminary data.</text>
</comment>
<feature type="compositionally biased region" description="Basic and acidic residues" evidence="12">
    <location>
        <begin position="9"/>
        <end position="36"/>
    </location>
</feature>
<feature type="region of interest" description="Disordered" evidence="12">
    <location>
        <begin position="186"/>
        <end position="205"/>
    </location>
</feature>
<dbReference type="InterPro" id="IPR036236">
    <property type="entry name" value="Znf_C2H2_sf"/>
</dbReference>
<name>A0A9Q1C128_HOLLE</name>
<feature type="domain" description="C2H2-type" evidence="13">
    <location>
        <begin position="532"/>
        <end position="561"/>
    </location>
</feature>
<feature type="domain" description="C2H2-type" evidence="13">
    <location>
        <begin position="593"/>
        <end position="623"/>
    </location>
</feature>
<feature type="region of interest" description="Disordered" evidence="12">
    <location>
        <begin position="606"/>
        <end position="654"/>
    </location>
</feature>
<gene>
    <name evidence="14" type="ORF">HOLleu_20133</name>
</gene>
<dbReference type="SMART" id="SM00355">
    <property type="entry name" value="ZnF_C2H2"/>
    <property type="match status" value="5"/>
</dbReference>
<dbReference type="Proteomes" id="UP001152320">
    <property type="component" value="Chromosome 9"/>
</dbReference>
<keyword evidence="10" id="KW-0539">Nucleus</keyword>
<keyword evidence="6" id="KW-0862">Zinc</keyword>
<dbReference type="EMBL" id="JAIZAY010000009">
    <property type="protein sequence ID" value="KAJ8036219.1"/>
    <property type="molecule type" value="Genomic_DNA"/>
</dbReference>
<evidence type="ECO:0000256" key="11">
    <source>
        <dbReference type="PROSITE-ProRule" id="PRU00042"/>
    </source>
</evidence>
<dbReference type="OrthoDB" id="3214149at2759"/>
<feature type="compositionally biased region" description="Polar residues" evidence="12">
    <location>
        <begin position="38"/>
        <end position="50"/>
    </location>
</feature>
<dbReference type="FunFam" id="3.30.160.60:FF:000031">
    <property type="entry name" value="GLI family zinc finger 3"/>
    <property type="match status" value="1"/>
</dbReference>
<dbReference type="PANTHER" id="PTHR45718">
    <property type="entry name" value="TRANSCRIPTIONAL ACTIVATOR CUBITUS INTERRUPTUS"/>
    <property type="match status" value="1"/>
</dbReference>
<dbReference type="GO" id="GO:0005634">
    <property type="term" value="C:nucleus"/>
    <property type="evidence" value="ECO:0007669"/>
    <property type="project" value="UniProtKB-SubCell"/>
</dbReference>
<feature type="region of interest" description="Disordered" evidence="12">
    <location>
        <begin position="216"/>
        <end position="261"/>
    </location>
</feature>
<keyword evidence="3" id="KW-0479">Metal-binding</keyword>
<feature type="compositionally biased region" description="Basic and acidic residues" evidence="12">
    <location>
        <begin position="631"/>
        <end position="646"/>
    </location>
</feature>
<feature type="region of interest" description="Disordered" evidence="12">
    <location>
        <begin position="1056"/>
        <end position="1102"/>
    </location>
</feature>
<dbReference type="GO" id="GO:0007224">
    <property type="term" value="P:smoothened signaling pathway"/>
    <property type="evidence" value="ECO:0007669"/>
    <property type="project" value="TreeGrafter"/>
</dbReference>
<evidence type="ECO:0000259" key="13">
    <source>
        <dbReference type="PROSITE" id="PS50157"/>
    </source>
</evidence>
<dbReference type="PROSITE" id="PS00028">
    <property type="entry name" value="ZINC_FINGER_C2H2_1"/>
    <property type="match status" value="4"/>
</dbReference>
<protein>
    <submittedName>
        <fullName evidence="14">Zinc finger protein GLI3</fullName>
    </submittedName>
</protein>
<evidence type="ECO:0000313" key="14">
    <source>
        <dbReference type="EMBL" id="KAJ8036219.1"/>
    </source>
</evidence>
<keyword evidence="9" id="KW-0804">Transcription</keyword>
<feature type="region of interest" description="Disordered" evidence="12">
    <location>
        <begin position="431"/>
        <end position="457"/>
    </location>
</feature>
<feature type="domain" description="C2H2-type" evidence="13">
    <location>
        <begin position="466"/>
        <end position="498"/>
    </location>
</feature>
<dbReference type="FunFam" id="3.30.160.60:FF:000036">
    <property type="entry name" value="GLI family zinc finger 3"/>
    <property type="match status" value="1"/>
</dbReference>
<reference evidence="14" key="1">
    <citation type="submission" date="2021-10" db="EMBL/GenBank/DDBJ databases">
        <title>Tropical sea cucumber genome reveals ecological adaptation and Cuvierian tubules defense mechanism.</title>
        <authorList>
            <person name="Chen T."/>
        </authorList>
    </citation>
    <scope>NUCLEOTIDE SEQUENCE</scope>
    <source>
        <strain evidence="14">Nanhai2018</strain>
        <tissue evidence="14">Muscle</tissue>
    </source>
</reference>
<keyword evidence="8" id="KW-0238">DNA-binding</keyword>
<feature type="region of interest" description="Disordered" evidence="12">
    <location>
        <begin position="836"/>
        <end position="871"/>
    </location>
</feature>
<evidence type="ECO:0000256" key="12">
    <source>
        <dbReference type="SAM" id="MobiDB-lite"/>
    </source>
</evidence>
<evidence type="ECO:0000256" key="9">
    <source>
        <dbReference type="ARBA" id="ARBA00023163"/>
    </source>
</evidence>
<evidence type="ECO:0000256" key="7">
    <source>
        <dbReference type="ARBA" id="ARBA00023015"/>
    </source>
</evidence>
<dbReference type="Gene3D" id="3.30.160.60">
    <property type="entry name" value="Classic Zinc Finger"/>
    <property type="match status" value="5"/>
</dbReference>
<accession>A0A9Q1C128</accession>
<sequence>MASLSPSVRHGEVEKRGEMKPSNNRPKERDKDEHSPRPQYQESSLEPASTTDERARREDIYRAPSLGSHPIPVHHPHPSFPPIPYFWDPRLDPRLAAMEGRLSYNRPIPVNSRTHEGRYHFEPYMNHPVHGYTPGSSPVMSDVSLIRLSPQRSNLSSIPEYHYPYVPHGYVDHLHGSPAMSVLSHARGLSPTSSHPGVDSHRGSAGFGAPFYSHQGLPGDVLSQPPSTAGSIEHPALDLGSVEGSRFSSPKPGGRLSRKRGLSISPLSGSFDIDAMIRNSPNSLVAYMNNSRSSSAASGSYGHLSAGTVSPLSWHPSVTPLAHLQHLQQQLMRHNRGIFYPPHPPGVMPPPPPHYHHHPTNPAMAHLMARANGQPQTEDPLTPKKMDHKNEKDHMAVEPNNNLVSSSVDLEQKKAQEAQEEAALMAGSSTVSSTSHVHDHHHKRVPPPEGEEDTMKDKEEDVPVVTDCEWTMCTRKFQTLDQLVQHINNEHIHNERKEFICRWKDCIREEKPFKAQYMLVVHMRRHTGEKPHKCTFEGCTKAYSRLENLKTHLRSHTGERPYVCEFQGCTKAFSNASDRAKHQNRTHSNAKPYVCKIPGCTKRYTDPSSLRKHVKTVHGPDAHVTKKMRSDKKDPSGGPKKEDKGPGDPGTPLVVKAEHSPVAMKVEVDDSGSSGQSCLQDRMHSVKGDDILVQSCNTSSVVVQEYSCSPHNDSGVEVEMNVSTGSVGDLTSIDDDKIQDDQISSNMGPPTEGTQGPATTASQGCVRTGSPFTVKAAKVKGKSSAVNRLAQKVKNVQPLPQLPPIIMKMKNNDTKPKDRTVEKLAASERCDSSQSYVGNLENLGPRRGSNTSTISSYLSSRRSSEASPFPTSLGNFISRRSSQTSSYYSSRRTSGVSSQFSTHMGMMNSPFDYNSEDCSRRSSDASSLYGPAGLPGLTLQDQRRLQMKYDQAINRQNGWDDRMVPSPSPVPPPMGTYRRVSGAASLPPRTPLPHEVPGNENRRASDPVKLGYNHNADLPRYNSLNNVAPLPLPDNMRSLQPARNMETVVEGTVYQGGYHNSMDRGNPGGSWGNSQPNGSGYPGNMPPGNDHGPGGQGGADDLVLPDEMVQYLEDQRQRTVQQSDPNAPHMMPYPSERMMNPGYQNTMSPQYQGRQFQNRHSHPTGVNIQNGNPALTGGGGVMPGGFNGGMHKQMGPGNGQYDPQQQMHMMPPNNNQNTLRVPSQPMPMEMSPDCNQVTSTVNNDTDGIDAMARGLANLSEDGMDHVQPLVPESVNSVGEITGNGGCPPDMSDVSSNVSNMVVNDMSSMLTSLAEENKYLNML</sequence>
<evidence type="ECO:0000256" key="3">
    <source>
        <dbReference type="ARBA" id="ARBA00022723"/>
    </source>
</evidence>
<dbReference type="Pfam" id="PF23561">
    <property type="entry name" value="zf-C2H2_15"/>
    <property type="match status" value="1"/>
</dbReference>
<comment type="subcellular location">
    <subcellularLocation>
        <location evidence="1">Nucleus</location>
    </subcellularLocation>
</comment>
<feature type="compositionally biased region" description="Polar residues" evidence="12">
    <location>
        <begin position="746"/>
        <end position="765"/>
    </location>
</feature>
<evidence type="ECO:0000256" key="10">
    <source>
        <dbReference type="ARBA" id="ARBA00023242"/>
    </source>
</evidence>
<evidence type="ECO:0000256" key="5">
    <source>
        <dbReference type="ARBA" id="ARBA00022771"/>
    </source>
</evidence>
<evidence type="ECO:0000256" key="8">
    <source>
        <dbReference type="ARBA" id="ARBA00023125"/>
    </source>
</evidence>
<dbReference type="FunFam" id="3.30.160.60:FF:000048">
    <property type="entry name" value="GLI family zinc finger 3"/>
    <property type="match status" value="1"/>
</dbReference>
<keyword evidence="5 11" id="KW-0863">Zinc-finger</keyword>
<comment type="similarity">
    <text evidence="2">Belongs to the GLI C2H2-type zinc-finger protein family.</text>
</comment>
<keyword evidence="7" id="KW-0805">Transcription regulation</keyword>
<dbReference type="InterPro" id="IPR056436">
    <property type="entry name" value="Znf-C2H2_ZIC1-5/GLI1-3-like"/>
</dbReference>
<evidence type="ECO:0000256" key="1">
    <source>
        <dbReference type="ARBA" id="ARBA00004123"/>
    </source>
</evidence>
<proteinExistence type="inferred from homology"/>
<organism evidence="14 15">
    <name type="scientific">Holothuria leucospilota</name>
    <name type="common">Black long sea cucumber</name>
    <name type="synonym">Mertensiothuria leucospilota</name>
    <dbReference type="NCBI Taxonomy" id="206669"/>
    <lineage>
        <taxon>Eukaryota</taxon>
        <taxon>Metazoa</taxon>
        <taxon>Echinodermata</taxon>
        <taxon>Eleutherozoa</taxon>
        <taxon>Echinozoa</taxon>
        <taxon>Holothuroidea</taxon>
        <taxon>Aspidochirotacea</taxon>
        <taxon>Aspidochirotida</taxon>
        <taxon>Holothuriidae</taxon>
        <taxon>Holothuria</taxon>
    </lineage>
</organism>
<dbReference type="InterPro" id="IPR043359">
    <property type="entry name" value="GLI-like"/>
</dbReference>
<keyword evidence="15" id="KW-1185">Reference proteome</keyword>
<evidence type="ECO:0000256" key="4">
    <source>
        <dbReference type="ARBA" id="ARBA00022737"/>
    </source>
</evidence>
<evidence type="ECO:0000256" key="6">
    <source>
        <dbReference type="ARBA" id="ARBA00022833"/>
    </source>
</evidence>
<dbReference type="GO" id="GO:0000978">
    <property type="term" value="F:RNA polymerase II cis-regulatory region sequence-specific DNA binding"/>
    <property type="evidence" value="ECO:0007669"/>
    <property type="project" value="TreeGrafter"/>
</dbReference>
<feature type="compositionally biased region" description="Low complexity" evidence="12">
    <location>
        <begin position="849"/>
        <end position="867"/>
    </location>
</feature>
<dbReference type="GO" id="GO:0008270">
    <property type="term" value="F:zinc ion binding"/>
    <property type="evidence" value="ECO:0007669"/>
    <property type="project" value="UniProtKB-KW"/>
</dbReference>
<evidence type="ECO:0000256" key="2">
    <source>
        <dbReference type="ARBA" id="ARBA00010831"/>
    </source>
</evidence>
<feature type="domain" description="C2H2-type" evidence="13">
    <location>
        <begin position="499"/>
        <end position="531"/>
    </location>
</feature>
<dbReference type="PANTHER" id="PTHR45718:SF4">
    <property type="entry name" value="TRANSCRIPTIONAL ACTIVATOR CUBITUS INTERRUPTUS"/>
    <property type="match status" value="1"/>
</dbReference>
<dbReference type="InterPro" id="IPR013087">
    <property type="entry name" value="Znf_C2H2_type"/>
</dbReference>
<feature type="region of interest" description="Disordered" evidence="12">
    <location>
        <begin position="981"/>
        <end position="1007"/>
    </location>
</feature>
<dbReference type="PROSITE" id="PS50157">
    <property type="entry name" value="ZINC_FINGER_C2H2_2"/>
    <property type="match status" value="5"/>
</dbReference>
<dbReference type="Pfam" id="PF00096">
    <property type="entry name" value="zf-C2H2"/>
    <property type="match status" value="2"/>
</dbReference>
<keyword evidence="4" id="KW-0677">Repeat</keyword>
<dbReference type="GO" id="GO:0000981">
    <property type="term" value="F:DNA-binding transcription factor activity, RNA polymerase II-specific"/>
    <property type="evidence" value="ECO:0007669"/>
    <property type="project" value="TreeGrafter"/>
</dbReference>
<feature type="region of interest" description="Disordered" evidence="12">
    <location>
        <begin position="1"/>
        <end position="56"/>
    </location>
</feature>